<dbReference type="RefSeq" id="XP_022933356.1">
    <property type="nucleotide sequence ID" value="XM_023077588.1"/>
</dbReference>
<dbReference type="Pfam" id="PF24626">
    <property type="entry name" value="SH3_Tf2-1"/>
    <property type="match status" value="1"/>
</dbReference>
<dbReference type="SUPFAM" id="SSF54160">
    <property type="entry name" value="Chromo domain-like"/>
    <property type="match status" value="1"/>
</dbReference>
<keyword evidence="2" id="KW-1185">Reference proteome</keyword>
<feature type="domain" description="Tf2-1-like SH3-like" evidence="1">
    <location>
        <begin position="2"/>
        <end position="63"/>
    </location>
</feature>
<dbReference type="Proteomes" id="UP000504609">
    <property type="component" value="Unplaced"/>
</dbReference>
<reference evidence="3" key="1">
    <citation type="submission" date="2025-08" db="UniProtKB">
        <authorList>
            <consortium name="RefSeq"/>
        </authorList>
    </citation>
    <scope>IDENTIFICATION</scope>
    <source>
        <tissue evidence="3">Young leaves</tissue>
    </source>
</reference>
<dbReference type="PANTHER" id="PTHR46148">
    <property type="entry name" value="CHROMO DOMAIN-CONTAINING PROTEIN"/>
    <property type="match status" value="1"/>
</dbReference>
<dbReference type="GeneID" id="111440702"/>
<evidence type="ECO:0000313" key="2">
    <source>
        <dbReference type="Proteomes" id="UP000504609"/>
    </source>
</evidence>
<accession>A0A6J1EYU1</accession>
<dbReference type="InterPro" id="IPR056924">
    <property type="entry name" value="SH3_Tf2-1"/>
</dbReference>
<dbReference type="KEGG" id="cmos:111440702"/>
<dbReference type="InterPro" id="IPR016197">
    <property type="entry name" value="Chromo-like_dom_sf"/>
</dbReference>
<gene>
    <name evidence="3" type="primary">LOC111440702</name>
</gene>
<dbReference type="PANTHER" id="PTHR46148:SF60">
    <property type="entry name" value="CHROMO DOMAIN-CONTAINING PROTEIN"/>
    <property type="match status" value="1"/>
</dbReference>
<protein>
    <submittedName>
        <fullName evidence="3">Uncharacterized protein LOC111440702</fullName>
    </submittedName>
</protein>
<sequence length="145" mass="17350">MFLKIAPVRGVLRFGRKGKLSPRFIGPFENLERVGPVAYRLTLPPALDAVHNVFHVLMLRRYVVDPMHILHYEDLELKKDLSYEEQLMKILAREVRSLRSRDIPFVKVLWKNQQASEATWEREEEFKREYPYLFRELKTFEDESS</sequence>
<evidence type="ECO:0000259" key="1">
    <source>
        <dbReference type="Pfam" id="PF24626"/>
    </source>
</evidence>
<dbReference type="AlphaFoldDB" id="A0A6J1EYU1"/>
<proteinExistence type="predicted"/>
<evidence type="ECO:0000313" key="3">
    <source>
        <dbReference type="RefSeq" id="XP_022933356.1"/>
    </source>
</evidence>
<organism evidence="2 3">
    <name type="scientific">Cucurbita moschata</name>
    <name type="common">Winter crookneck squash</name>
    <name type="synonym">Cucurbita pepo var. moschata</name>
    <dbReference type="NCBI Taxonomy" id="3662"/>
    <lineage>
        <taxon>Eukaryota</taxon>
        <taxon>Viridiplantae</taxon>
        <taxon>Streptophyta</taxon>
        <taxon>Embryophyta</taxon>
        <taxon>Tracheophyta</taxon>
        <taxon>Spermatophyta</taxon>
        <taxon>Magnoliopsida</taxon>
        <taxon>eudicotyledons</taxon>
        <taxon>Gunneridae</taxon>
        <taxon>Pentapetalae</taxon>
        <taxon>rosids</taxon>
        <taxon>fabids</taxon>
        <taxon>Cucurbitales</taxon>
        <taxon>Cucurbitaceae</taxon>
        <taxon>Cucurbiteae</taxon>
        <taxon>Cucurbita</taxon>
    </lineage>
</organism>
<name>A0A6J1EYU1_CUCMO</name>